<dbReference type="AlphaFoldDB" id="A0A0D1EFE0"/>
<feature type="transmembrane region" description="Helical" evidence="1">
    <location>
        <begin position="6"/>
        <end position="23"/>
    </location>
</feature>
<dbReference type="STRING" id="935700.jaqu_19100"/>
<dbReference type="Pfam" id="PF07331">
    <property type="entry name" value="TctB"/>
    <property type="match status" value="1"/>
</dbReference>
<keyword evidence="1" id="KW-0812">Transmembrane</keyword>
<sequence>MLTKTRIGGALLLVFCLTYWWLIRDIRLLPFQVNQAFTARTIPELLAIIGSGLAVLCLILPGSGEKPDLKGLDWPRVIGFLVLMSAYGLLIRPLGFLLSTTAFLMIGFTMLGERRIWISAAVAVPLVVGFWVLMTQGLDVYIAPLPAALN</sequence>
<keyword evidence="1" id="KW-1133">Transmembrane helix</keyword>
<feature type="transmembrane region" description="Helical" evidence="1">
    <location>
        <begin position="44"/>
        <end position="62"/>
    </location>
</feature>
<protein>
    <submittedName>
        <fullName evidence="3">Tripartite tricarboxylate transporter TctB family protein</fullName>
    </submittedName>
</protein>
<proteinExistence type="predicted"/>
<dbReference type="EMBL" id="JYFE01000036">
    <property type="protein sequence ID" value="KIT16314.1"/>
    <property type="molecule type" value="Genomic_DNA"/>
</dbReference>
<dbReference type="Proteomes" id="UP000032232">
    <property type="component" value="Unassembled WGS sequence"/>
</dbReference>
<organism evidence="3 4">
    <name type="scientific">Jannaschia aquimarina</name>
    <dbReference type="NCBI Taxonomy" id="935700"/>
    <lineage>
        <taxon>Bacteria</taxon>
        <taxon>Pseudomonadati</taxon>
        <taxon>Pseudomonadota</taxon>
        <taxon>Alphaproteobacteria</taxon>
        <taxon>Rhodobacterales</taxon>
        <taxon>Roseobacteraceae</taxon>
        <taxon>Jannaschia</taxon>
    </lineage>
</organism>
<comment type="caution">
    <text evidence="3">The sequence shown here is derived from an EMBL/GenBank/DDBJ whole genome shotgun (WGS) entry which is preliminary data.</text>
</comment>
<evidence type="ECO:0000256" key="1">
    <source>
        <dbReference type="SAM" id="Phobius"/>
    </source>
</evidence>
<feature type="transmembrane region" description="Helical" evidence="1">
    <location>
        <begin position="116"/>
        <end position="134"/>
    </location>
</feature>
<evidence type="ECO:0000313" key="4">
    <source>
        <dbReference type="Proteomes" id="UP000032232"/>
    </source>
</evidence>
<dbReference type="InterPro" id="IPR009936">
    <property type="entry name" value="DUF1468"/>
</dbReference>
<feature type="domain" description="DUF1468" evidence="2">
    <location>
        <begin position="7"/>
        <end position="141"/>
    </location>
</feature>
<keyword evidence="1" id="KW-0472">Membrane</keyword>
<evidence type="ECO:0000259" key="2">
    <source>
        <dbReference type="Pfam" id="PF07331"/>
    </source>
</evidence>
<name>A0A0D1EFE0_9RHOB</name>
<feature type="transmembrane region" description="Helical" evidence="1">
    <location>
        <begin position="77"/>
        <end position="104"/>
    </location>
</feature>
<reference evidence="3 4" key="1">
    <citation type="submission" date="2015-02" db="EMBL/GenBank/DDBJ databases">
        <title>Genome Sequence of Jannaschia aquimarina DSM28248, a member of the Roseobacter clade.</title>
        <authorList>
            <person name="Voget S."/>
            <person name="Daniel R."/>
        </authorList>
    </citation>
    <scope>NUCLEOTIDE SEQUENCE [LARGE SCALE GENOMIC DNA]</scope>
    <source>
        <strain evidence="3 4">GSW-M26</strain>
    </source>
</reference>
<gene>
    <name evidence="3" type="ORF">jaqu_19100</name>
</gene>
<accession>A0A0D1EFE0</accession>
<evidence type="ECO:0000313" key="3">
    <source>
        <dbReference type="EMBL" id="KIT16314.1"/>
    </source>
</evidence>
<dbReference type="OrthoDB" id="1956824at2"/>
<dbReference type="PATRIC" id="fig|935700.4.peg.1977"/>
<dbReference type="RefSeq" id="WP_043918730.1">
    <property type="nucleotide sequence ID" value="NZ_FZPF01000009.1"/>
</dbReference>
<keyword evidence="4" id="KW-1185">Reference proteome</keyword>